<organism evidence="2 3">
    <name type="scientific">Parabacteroides distasonis</name>
    <dbReference type="NCBI Taxonomy" id="823"/>
    <lineage>
        <taxon>Bacteria</taxon>
        <taxon>Pseudomonadati</taxon>
        <taxon>Bacteroidota</taxon>
        <taxon>Bacteroidia</taxon>
        <taxon>Bacteroidales</taxon>
        <taxon>Tannerellaceae</taxon>
        <taxon>Parabacteroides</taxon>
    </lineage>
</organism>
<evidence type="ECO:0000313" key="3">
    <source>
        <dbReference type="Proteomes" id="UP000195950"/>
    </source>
</evidence>
<comment type="caution">
    <text evidence="2">The sequence shown here is derived from an EMBL/GenBank/DDBJ whole genome shotgun (WGS) entry which is preliminary data.</text>
</comment>
<feature type="transmembrane region" description="Helical" evidence="1">
    <location>
        <begin position="64"/>
        <end position="83"/>
    </location>
</feature>
<dbReference type="Proteomes" id="UP000195950">
    <property type="component" value="Unassembled WGS sequence"/>
</dbReference>
<dbReference type="EMBL" id="NFJX01000006">
    <property type="protein sequence ID" value="OUP19643.1"/>
    <property type="molecule type" value="Genomic_DNA"/>
</dbReference>
<dbReference type="InterPro" id="IPR025519">
    <property type="entry name" value="DUF4407"/>
</dbReference>
<feature type="transmembrane region" description="Helical" evidence="1">
    <location>
        <begin position="275"/>
        <end position="296"/>
    </location>
</feature>
<feature type="transmembrane region" description="Helical" evidence="1">
    <location>
        <begin position="34"/>
        <end position="52"/>
    </location>
</feature>
<dbReference type="RefSeq" id="WP_087344007.1">
    <property type="nucleotide sequence ID" value="NZ_JAQMQD010000005.1"/>
</dbReference>
<keyword evidence="1" id="KW-0472">Membrane</keyword>
<name>A0A1Y4IHD2_PARDI</name>
<proteinExistence type="predicted"/>
<gene>
    <name evidence="2" type="ORF">B5F32_08990</name>
</gene>
<sequence length="330" mass="38429">MLRKIENFYCHLIGWNPEILAECSEASFALMKKYVSAIFILSLLWGTIGYCFAEKYLGFDDSVYGILGKLLITIAFIFIIIAIERQIILTFGKLKTLGFFRIILALLMAILGATIFDQIIFENDIKMQMNFQKEKKVENLIPTRLKQFREELEEKQSAIIKLTSERDSLLTNIAQYPTIHHTEYEKVKRYIKDNRNGEAIYDEQLKPKVVYEPNGNIERTKNLDKDIQILHSQCDTLRMSMREVRSLAKEEIDKSPIGFIDELIAMKEVIFQNEIAILFYFILFTFLVCLEMLVLVSHGDGQCEYTTRIIALEKSRIENINKSKYTIDPQ</sequence>
<evidence type="ECO:0008006" key="4">
    <source>
        <dbReference type="Google" id="ProtNLM"/>
    </source>
</evidence>
<dbReference type="AlphaFoldDB" id="A0A1Y4IHD2"/>
<keyword evidence="1" id="KW-1133">Transmembrane helix</keyword>
<reference evidence="3" key="1">
    <citation type="submission" date="2017-04" db="EMBL/GenBank/DDBJ databases">
        <title>Function of individual gut microbiota members based on whole genome sequencing of pure cultures obtained from chicken caecum.</title>
        <authorList>
            <person name="Medvecky M."/>
            <person name="Cejkova D."/>
            <person name="Polansky O."/>
            <person name="Karasova D."/>
            <person name="Kubasova T."/>
            <person name="Cizek A."/>
            <person name="Rychlik I."/>
        </authorList>
    </citation>
    <scope>NUCLEOTIDE SEQUENCE [LARGE SCALE GENOMIC DNA]</scope>
    <source>
        <strain evidence="3">An199</strain>
    </source>
</reference>
<evidence type="ECO:0000313" key="2">
    <source>
        <dbReference type="EMBL" id="OUP19643.1"/>
    </source>
</evidence>
<keyword evidence="1" id="KW-0812">Transmembrane</keyword>
<protein>
    <recommendedName>
        <fullName evidence="4">DUF4407 domain-containing protein</fullName>
    </recommendedName>
</protein>
<accession>A0A1Y4IHD2</accession>
<feature type="transmembrane region" description="Helical" evidence="1">
    <location>
        <begin position="98"/>
        <end position="121"/>
    </location>
</feature>
<evidence type="ECO:0000256" key="1">
    <source>
        <dbReference type="SAM" id="Phobius"/>
    </source>
</evidence>
<dbReference type="Pfam" id="PF14362">
    <property type="entry name" value="DUF4407"/>
    <property type="match status" value="1"/>
</dbReference>